<feature type="domain" description="Autotransporter" evidence="2">
    <location>
        <begin position="2346"/>
        <end position="2608"/>
    </location>
</feature>
<feature type="compositionally biased region" description="Low complexity" evidence="1">
    <location>
        <begin position="1477"/>
        <end position="1492"/>
    </location>
</feature>
<organism evidence="3 4">
    <name type="scientific">Centipeda periodontii DSM 2778</name>
    <dbReference type="NCBI Taxonomy" id="888060"/>
    <lineage>
        <taxon>Bacteria</taxon>
        <taxon>Bacillati</taxon>
        <taxon>Bacillota</taxon>
        <taxon>Negativicutes</taxon>
        <taxon>Selenomonadales</taxon>
        <taxon>Selenomonadaceae</taxon>
        <taxon>Centipeda</taxon>
    </lineage>
</organism>
<protein>
    <submittedName>
        <fullName evidence="3">Outer membrane autotransporter</fullName>
    </submittedName>
</protein>
<evidence type="ECO:0000313" key="4">
    <source>
        <dbReference type="Proteomes" id="UP000004067"/>
    </source>
</evidence>
<dbReference type="InterPro" id="IPR036709">
    <property type="entry name" value="Autotransporte_beta_dom_sf"/>
</dbReference>
<dbReference type="InterPro" id="IPR005546">
    <property type="entry name" value="Autotransporte_beta"/>
</dbReference>
<evidence type="ECO:0000259" key="2">
    <source>
        <dbReference type="PROSITE" id="PS51208"/>
    </source>
</evidence>
<dbReference type="SUPFAM" id="SSF103515">
    <property type="entry name" value="Autotransporter"/>
    <property type="match status" value="1"/>
</dbReference>
<keyword evidence="4" id="KW-1185">Reference proteome</keyword>
<feature type="region of interest" description="Disordered" evidence="1">
    <location>
        <begin position="1477"/>
        <end position="1500"/>
    </location>
</feature>
<reference evidence="3 4" key="1">
    <citation type="submission" date="2011-04" db="EMBL/GenBank/DDBJ databases">
        <authorList>
            <person name="Muzny D."/>
            <person name="Qin X."/>
            <person name="Deng J."/>
            <person name="Jiang H."/>
            <person name="Liu Y."/>
            <person name="Qu J."/>
            <person name="Song X.-Z."/>
            <person name="Zhang L."/>
            <person name="Thornton R."/>
            <person name="Coyle M."/>
            <person name="Francisco L."/>
            <person name="Jackson L."/>
            <person name="Javaid M."/>
            <person name="Korchina V."/>
            <person name="Kovar C."/>
            <person name="Mata R."/>
            <person name="Mathew T."/>
            <person name="Ngo R."/>
            <person name="Nguyen L."/>
            <person name="Nguyen N."/>
            <person name="Okwuonu G."/>
            <person name="Ongeri F."/>
            <person name="Pham C."/>
            <person name="Simmons D."/>
            <person name="Wilczek-Boney K."/>
            <person name="Hale W."/>
            <person name="Jakkamsetti A."/>
            <person name="Pham P."/>
            <person name="Ruth R."/>
            <person name="San Lucas F."/>
            <person name="Warren J."/>
            <person name="Zhang J."/>
            <person name="Zhao Z."/>
            <person name="Zhou C."/>
            <person name="Zhu D."/>
            <person name="Lee S."/>
            <person name="Bess C."/>
            <person name="Blankenburg K."/>
            <person name="Forbes L."/>
            <person name="Fu Q."/>
            <person name="Gubbala S."/>
            <person name="Hirani K."/>
            <person name="Jayaseelan J.C."/>
            <person name="Lara F."/>
            <person name="Munidasa M."/>
            <person name="Palculict T."/>
            <person name="Patil S."/>
            <person name="Pu L.-L."/>
            <person name="Saada N."/>
            <person name="Tang L."/>
            <person name="Weissenberger G."/>
            <person name="Zhu Y."/>
            <person name="Hemphill L."/>
            <person name="Shang Y."/>
            <person name="Youmans B."/>
            <person name="Ayvaz T."/>
            <person name="Ross M."/>
            <person name="Santibanez J."/>
            <person name="Aqrawi P."/>
            <person name="Gross S."/>
            <person name="Joshi V."/>
            <person name="Fowler G."/>
            <person name="Nazareth L."/>
            <person name="Reid J."/>
            <person name="Worley K."/>
            <person name="Petrosino J."/>
            <person name="Highlander S."/>
            <person name="Gibbs R."/>
        </authorList>
    </citation>
    <scope>NUCLEOTIDE SEQUENCE [LARGE SCALE GENOMIC DNA]</scope>
    <source>
        <strain evidence="3 4">DSM 2778</strain>
    </source>
</reference>
<evidence type="ECO:0000256" key="1">
    <source>
        <dbReference type="SAM" id="MobiDB-lite"/>
    </source>
</evidence>
<sequence length="2608" mass="265211">MDRMYRNHAQEANDMYQEIKSRRLALLVAIALTGGSLAGATNAYAAEVTGQNVTINASNPPSNNVTDPYNDPGSAAGAINDPANGDDVSGNTLTLENYDYSVHGGVNPNTIYGGFTRGTGRAKENIVHIRSGGIVDAAVGGINCGGGDAVGNRVYLHAGGLVNEAVSGGSVYGASGSAENNHVVVESGRVNDVIYGGCIGIASTGHATGNTVTITGGEIRGHVYGGFTYGNGDVTGNIVNIGDGAHDLATGTSIQKSIYGGSNDGGSGTISGNILNVKASASAQNIHNFDTINFHFTNTLSPKLTLSDTAGTTINRLRDITVSGFSTIGTRTLIENANGITVSDGSSSVSTTGDTAETTLSTDTTRKKIDYTRYIFKGARTAESSIYHETWGGRSVIGNTTTGNEITVTSGTHTDVYGGWTRDDASSQTATADKGNSTYNKVTVDGTATVSGNVYGGMTTVEDGKASYNEVTINGGTLNDSRYVYGGSAESGSSADNNKVYLNGIRTSGTVYGGSTGTGTANGNEVHLNGATVTGSVYGGNGDSTNKNKVYLLNGAQVTRTVFGGNATSANDNEVHLNGATVTGSVYGGAANGTGNLLSVKGVNRAGRIAGFQKLHFDATGVAAGQHMLTITDTANRTALDWNALTATGTARGIDLIYHEQGIALSHYTAGSVKSALSEDGKSEYDIEAVDEGGTVKRIAYNSYRFKDARTAETVGGETWGGRSRVGNTTTGNEITVSSGTHTEVYGGWTRGASSQTATADKGNSTYNKVTVDGTATVSGNVYGGMTTVMGGKASNNVVTINEGVTLNDSRYVYGGSATSGSSADDNKVYLNGIRTSGTVYGGSTGFGTANGNEVHLNGATVTGSVFGGDSATSTSKNKVYLNGATVTRSVYGGSGGTANDNEVHLNGATVTGPVYGGAANGTGNLLSVKGVNSAGQIVYFQKLHFDATGVAAGATMLNLNGGAGTTLDRGAIDATGSTVSGGISLLHNANGITVNGLAATDNILKSEADATTEKNIAALKNGATITDIRYEGYQFADVTTAVTTPTEAYGGISRAGNSTHDNVITVNGNYANVYGGHTSGAGTTRADKNNSYNNAVTITGGTIGNVYGGYTAAADGTTNNNTVTLAGGTVTGTVSGGNRTAVGNTLNVVGMNNRAGSVENFQNMNFDATGAVKDSTLLTVTGANATKVDWTKLTATGTSVKPLTLLKNESGIDLTSYTGAAKSETTDTAETNIDVRKNSLGRITAITYEGYQFARAESASVIGTDAFGGISRAGNATHTNHITVNGNYTNVYGGHTSGMSTTAVEKKNSHDNTVTITGGSIGNVYGGYTAAADGTTNHNTVTLAGGTVTGTVSGGNRTAQGNKLVVNANARVGRIENFEKYVFNYKESMAADPMLTLTGGAASMRLDAIEANGTVTETPTTLVHNAAGLTIADYDNKPKSMLNADGTRETNLDVRKTGTLLTDIVRYSSYSFKGTTESTTNNGNTWGGRSSAGNTTAENSVTITGGNHTDIYGGWTTGTGSQAAADKRGDSISNKVTVNGSAAVSGTVYGGFTDVTNGKATRNEVTVDKAIAGAVVGGQSAGDATGNTVTVNANAGAITGGKSASGEATDNSVTVGNGTVSGDIVGGDGTTTNKNIVSLAQANVTGSITGGSGTTANENTVNIDRTNVAGTITGGAADGTGNTLNVAGTNTAANIVGFQKVAFNTNGVAANGTVLNLTGGAQTKVNWTNLTVTGTAEKPLTLLKNESGIDLAGYTGAAKSETTDRAETNVDVRKNNDGKVTEIIYEGYQFARAESASVIGTDTYGGISRAGNATHDNVITVADGTHTNVYGGHTSGAGTTRDDKDNSYSNSVTITGGTIGNVYGGYTAAADGTTNNNTVTLAGGTVTGTVSGGNRTADGNTLNVNTAATVGRIENFEKVAFKDAASKLTLTDTGTFNLDTLATNFDATANPVTLVESGNALTLAGGKAFKSELNADGTKETDLDVRGGKKIVRYAYTFAGAKAATTVGSDTWGGRSAAGNTTTGNEITLAGGSYTNVYGGRTTGTGSQAAADKRGNSISNKVTVNGAAAVSGIVYGGYTDVTGGRATGNEVTIEKATVGSVVGGYGTTASGNAINLTDATISGSVTGGRGTITNDNIIRLRNTKVTGTVTGGSGTITNENRTGFRSVTVSSTAASGTGNTLAVYYGTGTTSIGDLGGIQNIRFDLEDAPTDGTAHTLLSLTNAAGEKNLSNINLAVHRSGATKKLRKGDTFTLVENTTAGGSVSIGDNVTAEGTDGVTRNYTFGIARNADGKLVATVTKAGMNEQAKSLVETRAGASAFLNDGADFLAGAGMSAAQKEAAAAAMTSGGVYGLWAGMGGGSLRHETGSYVDMKGWNLGVGWARENAVKAGTLTFGPFIEYGRGSYDSYLDDGTHGSGKTSYVGVGMMAKLETKANSWIDGALRVGRTKSDYTGLDTSYDTTSTYYAMHVGVGKDFRVREGDTVSAYVRYSYAHTAGASAHLSSGETCDFDAVNSHRLRIGTRYTHGETALSQLYAGLAWEYEFGGDARATYDGDSAPSPSLRGGSGLLELGYRFAPKADSRISYDLNLSGWQGKRQGVTGGISVKWAF</sequence>
<dbReference type="HOGENOM" id="CLU_232472_0_0_9"/>
<dbReference type="PROSITE" id="PS51208">
    <property type="entry name" value="AUTOTRANSPORTER"/>
    <property type="match status" value="1"/>
</dbReference>
<dbReference type="Proteomes" id="UP000004067">
    <property type="component" value="Unassembled WGS sequence"/>
</dbReference>
<accession>F5RK48</accession>
<comment type="caution">
    <text evidence="3">The sequence shown here is derived from an EMBL/GenBank/DDBJ whole genome shotgun (WGS) entry which is preliminary data.</text>
</comment>
<dbReference type="SMART" id="SM00869">
    <property type="entry name" value="Autotransporter"/>
    <property type="match status" value="1"/>
</dbReference>
<dbReference type="STRING" id="888060.HMPREF9081_0633"/>
<proteinExistence type="predicted"/>
<dbReference type="eggNOG" id="COG3468">
    <property type="taxonomic scope" value="Bacteria"/>
</dbReference>
<evidence type="ECO:0000313" key="3">
    <source>
        <dbReference type="EMBL" id="EGK61230.1"/>
    </source>
</evidence>
<dbReference type="EMBL" id="AFHQ01000023">
    <property type="protein sequence ID" value="EGK61230.1"/>
    <property type="molecule type" value="Genomic_DNA"/>
</dbReference>
<gene>
    <name evidence="3" type="ORF">HMPREF9081_0633</name>
</gene>
<name>F5RK48_9FIRM</name>